<evidence type="ECO:0000313" key="10">
    <source>
        <dbReference type="EMBL" id="RDE71346.1"/>
    </source>
</evidence>
<dbReference type="PROSITE" id="PS00491">
    <property type="entry name" value="PROLINE_PEPTIDASE"/>
    <property type="match status" value="1"/>
</dbReference>
<accession>A0A369YHD6</accession>
<keyword evidence="6 7" id="KW-0464">Manganese</keyword>
<evidence type="ECO:0000256" key="5">
    <source>
        <dbReference type="ARBA" id="ARBA00023049"/>
    </source>
</evidence>
<keyword evidence="4 7" id="KW-0224">Dipeptidase</keyword>
<name>A0A369YHD6_9PAST</name>
<dbReference type="Pfam" id="PF00557">
    <property type="entry name" value="Peptidase_M24"/>
    <property type="match status" value="1"/>
</dbReference>
<comment type="caution">
    <text evidence="10">The sequence shown here is derived from an EMBL/GenBank/DDBJ whole genome shotgun (WGS) entry which is preliminary data.</text>
</comment>
<dbReference type="RefSeq" id="WP_111403190.1">
    <property type="nucleotide sequence ID" value="NZ_QEPN01000005.1"/>
</dbReference>
<dbReference type="Proteomes" id="UP000253872">
    <property type="component" value="Unassembled WGS sequence"/>
</dbReference>
<dbReference type="PANTHER" id="PTHR43226">
    <property type="entry name" value="XAA-PRO AMINOPEPTIDASE 3"/>
    <property type="match status" value="1"/>
</dbReference>
<dbReference type="InterPro" id="IPR036005">
    <property type="entry name" value="Creatinase/aminopeptidase-like"/>
</dbReference>
<comment type="catalytic activity">
    <reaction evidence="7">
        <text>Xaa-L-Pro dipeptide + H2O = an L-alpha-amino acid + L-proline</text>
        <dbReference type="Rhea" id="RHEA:76407"/>
        <dbReference type="ChEBI" id="CHEBI:15377"/>
        <dbReference type="ChEBI" id="CHEBI:59869"/>
        <dbReference type="ChEBI" id="CHEBI:60039"/>
        <dbReference type="ChEBI" id="CHEBI:195196"/>
        <dbReference type="EC" id="3.4.13.9"/>
    </reaction>
</comment>
<feature type="binding site" evidence="7">
    <location>
        <position position="339"/>
    </location>
    <ligand>
        <name>Mn(2+)</name>
        <dbReference type="ChEBI" id="CHEBI:29035"/>
        <label>1</label>
    </ligand>
</feature>
<keyword evidence="5 7" id="KW-0482">Metalloprotease</keyword>
<dbReference type="GO" id="GO:0016795">
    <property type="term" value="F:phosphoric triester hydrolase activity"/>
    <property type="evidence" value="ECO:0007669"/>
    <property type="project" value="InterPro"/>
</dbReference>
<evidence type="ECO:0000256" key="2">
    <source>
        <dbReference type="ARBA" id="ARBA00022723"/>
    </source>
</evidence>
<evidence type="ECO:0000256" key="3">
    <source>
        <dbReference type="ARBA" id="ARBA00022801"/>
    </source>
</evidence>
<dbReference type="EMBL" id="QEPN01000005">
    <property type="protein sequence ID" value="RDE71346.1"/>
    <property type="molecule type" value="Genomic_DNA"/>
</dbReference>
<feature type="binding site" evidence="7">
    <location>
        <position position="423"/>
    </location>
    <ligand>
        <name>Mn(2+)</name>
        <dbReference type="ChEBI" id="CHEBI:29035"/>
        <label>2</label>
    </ligand>
</feature>
<dbReference type="NCBIfam" id="NF010133">
    <property type="entry name" value="PRK13607.1"/>
    <property type="match status" value="1"/>
</dbReference>
<dbReference type="GO" id="GO:0006508">
    <property type="term" value="P:proteolysis"/>
    <property type="evidence" value="ECO:0007669"/>
    <property type="project" value="UniProtKB-KW"/>
</dbReference>
<evidence type="ECO:0000259" key="8">
    <source>
        <dbReference type="Pfam" id="PF00557"/>
    </source>
</evidence>
<dbReference type="InterPro" id="IPR000994">
    <property type="entry name" value="Pept_M24"/>
</dbReference>
<dbReference type="InterPro" id="IPR001131">
    <property type="entry name" value="Peptidase_M24B_aminopep-P_CS"/>
</dbReference>
<comment type="similarity">
    <text evidence="7">Belongs to the peptidase M24B family. Bacterial-type prolidase subfamily.</text>
</comment>
<dbReference type="InterPro" id="IPR048819">
    <property type="entry name" value="PepQ_N"/>
</dbReference>
<evidence type="ECO:0000256" key="4">
    <source>
        <dbReference type="ARBA" id="ARBA00022997"/>
    </source>
</evidence>
<evidence type="ECO:0000256" key="1">
    <source>
        <dbReference type="ARBA" id="ARBA00022670"/>
    </source>
</evidence>
<dbReference type="GO" id="GO:0102009">
    <property type="term" value="F:proline dipeptidase activity"/>
    <property type="evidence" value="ECO:0007669"/>
    <property type="project" value="UniProtKB-EC"/>
</dbReference>
<keyword evidence="1 7" id="KW-0645">Protease</keyword>
<evidence type="ECO:0000313" key="11">
    <source>
        <dbReference type="Proteomes" id="UP000253872"/>
    </source>
</evidence>
<dbReference type="EC" id="3.4.13.9" evidence="7"/>
<dbReference type="Gene3D" id="3.90.230.10">
    <property type="entry name" value="Creatinase/methionine aminopeptidase superfamily"/>
    <property type="match status" value="1"/>
</dbReference>
<gene>
    <name evidence="7" type="primary">pepQ</name>
    <name evidence="10" type="ORF">DPV93_06900</name>
</gene>
<keyword evidence="2 7" id="KW-0479">Metal-binding</keyword>
<dbReference type="PANTHER" id="PTHR43226:SF8">
    <property type="entry name" value="XAA-PRO DIPEPTIDASE"/>
    <property type="match status" value="1"/>
</dbReference>
<dbReference type="InterPro" id="IPR052433">
    <property type="entry name" value="X-Pro_dipept-like"/>
</dbReference>
<feature type="binding site" evidence="7">
    <location>
        <position position="423"/>
    </location>
    <ligand>
        <name>Mn(2+)</name>
        <dbReference type="ChEBI" id="CHEBI:29035"/>
        <label>1</label>
    </ligand>
</feature>
<dbReference type="STRING" id="1035839.GCA_000238795_00035"/>
<dbReference type="GO" id="GO:0008235">
    <property type="term" value="F:metalloexopeptidase activity"/>
    <property type="evidence" value="ECO:0007669"/>
    <property type="project" value="UniProtKB-UniRule"/>
</dbReference>
<dbReference type="GO" id="GO:0005829">
    <property type="term" value="C:cytosol"/>
    <property type="evidence" value="ECO:0007669"/>
    <property type="project" value="TreeGrafter"/>
</dbReference>
<dbReference type="HAMAP" id="MF_01279">
    <property type="entry name" value="X_Pro_dipeptid"/>
    <property type="match status" value="1"/>
</dbReference>
<feature type="binding site" evidence="7">
    <location>
        <position position="258"/>
    </location>
    <ligand>
        <name>Mn(2+)</name>
        <dbReference type="ChEBI" id="CHEBI:29035"/>
        <label>2</label>
    </ligand>
</feature>
<evidence type="ECO:0000256" key="7">
    <source>
        <dbReference type="HAMAP-Rule" id="MF_01279"/>
    </source>
</evidence>
<organism evidence="10 11">
    <name type="scientific">Haemophilus sputorum</name>
    <dbReference type="NCBI Taxonomy" id="1078480"/>
    <lineage>
        <taxon>Bacteria</taxon>
        <taxon>Pseudomonadati</taxon>
        <taxon>Pseudomonadota</taxon>
        <taxon>Gammaproteobacteria</taxon>
        <taxon>Pasteurellales</taxon>
        <taxon>Pasteurellaceae</taxon>
        <taxon>Haemophilus</taxon>
    </lineage>
</organism>
<feature type="binding site" evidence="7">
    <location>
        <position position="247"/>
    </location>
    <ligand>
        <name>Mn(2+)</name>
        <dbReference type="ChEBI" id="CHEBI:29035"/>
        <label>2</label>
    </ligand>
</feature>
<comment type="function">
    <text evidence="7">Splits dipeptides with a prolyl residue in the C-terminal position.</text>
</comment>
<evidence type="ECO:0000259" key="9">
    <source>
        <dbReference type="Pfam" id="PF21216"/>
    </source>
</evidence>
<dbReference type="AlphaFoldDB" id="A0A369YHD6"/>
<proteinExistence type="inferred from homology"/>
<feature type="binding site" evidence="7">
    <location>
        <position position="258"/>
    </location>
    <ligand>
        <name>Mn(2+)</name>
        <dbReference type="ChEBI" id="CHEBI:29035"/>
        <label>1</label>
    </ligand>
</feature>
<dbReference type="GO" id="GO:0004177">
    <property type="term" value="F:aminopeptidase activity"/>
    <property type="evidence" value="ECO:0007669"/>
    <property type="project" value="TreeGrafter"/>
</dbReference>
<dbReference type="GO" id="GO:0046872">
    <property type="term" value="F:metal ion binding"/>
    <property type="evidence" value="ECO:0007669"/>
    <property type="project" value="UniProtKB-KW"/>
</dbReference>
<protein>
    <recommendedName>
        <fullName evidence="7">Xaa-Pro dipeptidase</fullName>
        <shortName evidence="7">X-Pro dipeptidase</shortName>
        <ecNumber evidence="7">3.4.13.9</ecNumber>
    </recommendedName>
    <alternativeName>
        <fullName evidence="7">Imidodipeptidase</fullName>
    </alternativeName>
    <alternativeName>
        <fullName evidence="7">Proline dipeptidase</fullName>
        <shortName evidence="7">Prolidase</shortName>
    </alternativeName>
</protein>
<dbReference type="InterPro" id="IPR029149">
    <property type="entry name" value="Creatin/AminoP/Spt16_N"/>
</dbReference>
<feature type="domain" description="Xaa-Pro dipeptidase N-terminal" evidence="9">
    <location>
        <begin position="10"/>
        <end position="158"/>
    </location>
</feature>
<dbReference type="InterPro" id="IPR022846">
    <property type="entry name" value="X_Pro_dipept"/>
</dbReference>
<feature type="binding site" evidence="7">
    <location>
        <position position="384"/>
    </location>
    <ligand>
        <name>Mn(2+)</name>
        <dbReference type="ChEBI" id="CHEBI:29035"/>
        <label>1</label>
    </ligand>
</feature>
<comment type="cofactor">
    <cofactor evidence="7">
        <name>Mn(2+)</name>
        <dbReference type="ChEBI" id="CHEBI:29035"/>
    </cofactor>
    <text evidence="7">Binds 2 manganese ions per subunit.</text>
</comment>
<dbReference type="Gene3D" id="3.40.350.10">
    <property type="entry name" value="Creatinase/prolidase N-terminal domain"/>
    <property type="match status" value="1"/>
</dbReference>
<keyword evidence="3 7" id="KW-0378">Hydrolase</keyword>
<feature type="domain" description="Peptidase M24" evidence="8">
    <location>
        <begin position="173"/>
        <end position="429"/>
    </location>
</feature>
<sequence length="446" mass="51131">MLKQNDLSQRFSEHLAQLQQHIRQILESHFLQGIWIHAGVSYRYFQDDLTAPFKINPHFNYFFPYAKAENSWLYLDGVNKPKIYFYAPQDYWHCAPTPPTEAFFSKAFDWVIFHDAQEIAKWIENPTACLFIGEDEELAKSLGFGAINSQKALNILHFARSIKTEFEIEQLYQAQFSALKGHHAAKQAFLEGHSEREIHLAYLQASGQLESELPYGNIVALNTHAAILHYTELEPFTPSSRHSFLIDAGATHLNYASDITRTYTADPQSEFAALIKAVDGFKHEIIKQMRVGVNYLQYHTQMHQWMAKLLHDFDFVRLSPEQIFEEGISRAFFPHGLGHLLGLQVHDVGGFMQNTRGTQKRPPEAYPSLRCLRDLQPGMVLTIEPGFYFIEMLLAPWKSSHLGHTFNWQKIADFSAYGGIRSEDNIVIRPEGAENLTEKALITLNA</sequence>
<dbReference type="SUPFAM" id="SSF55920">
    <property type="entry name" value="Creatinase/aminopeptidase"/>
    <property type="match status" value="1"/>
</dbReference>
<dbReference type="Pfam" id="PF21216">
    <property type="entry name" value="PepQ_N"/>
    <property type="match status" value="1"/>
</dbReference>
<reference evidence="10 11" key="1">
    <citation type="submission" date="2018-05" db="EMBL/GenBank/DDBJ databases">
        <title>Draft Genome Sequences for a Diverse set of 7 Haemophilus Species.</title>
        <authorList>
            <person name="Nichols M."/>
            <person name="Topaz N."/>
            <person name="Wang X."/>
            <person name="Wang X."/>
            <person name="Boxrud D."/>
        </authorList>
    </citation>
    <scope>NUCLEOTIDE SEQUENCE [LARGE SCALE GENOMIC DNA]</scope>
    <source>
        <strain evidence="10 11">C2002001239</strain>
    </source>
</reference>
<evidence type="ECO:0000256" key="6">
    <source>
        <dbReference type="ARBA" id="ARBA00023211"/>
    </source>
</evidence>